<protein>
    <submittedName>
        <fullName evidence="1">Uncharacterized protein</fullName>
    </submittedName>
</protein>
<evidence type="ECO:0000313" key="1">
    <source>
        <dbReference type="EMBL" id="ORB00400.1"/>
    </source>
</evidence>
<organism evidence="1 2">
    <name type="scientific">Mycolicibacter minnesotensis</name>
    <dbReference type="NCBI Taxonomy" id="1118379"/>
    <lineage>
        <taxon>Bacteria</taxon>
        <taxon>Bacillati</taxon>
        <taxon>Actinomycetota</taxon>
        <taxon>Actinomycetes</taxon>
        <taxon>Mycobacteriales</taxon>
        <taxon>Mycobacteriaceae</taxon>
        <taxon>Mycolicibacter</taxon>
    </lineage>
</organism>
<keyword evidence="2" id="KW-1185">Reference proteome</keyword>
<gene>
    <name evidence="1" type="ORF">BST33_12020</name>
</gene>
<dbReference type="AlphaFoldDB" id="A0AA91RLW2"/>
<accession>A0AA91RLW2</accession>
<reference evidence="1 2" key="1">
    <citation type="submission" date="2017-02" db="EMBL/GenBank/DDBJ databases">
        <title>The new phylogeny of genus Mycobacterium.</title>
        <authorList>
            <person name="Tortoli E."/>
            <person name="Trovato A."/>
            <person name="Cirillo D.M."/>
        </authorList>
    </citation>
    <scope>NUCLEOTIDE SEQUENCE [LARGE SCALE GENOMIC DNA]</scope>
    <source>
        <strain evidence="1 2">DSM 45633</strain>
    </source>
</reference>
<dbReference type="Proteomes" id="UP000192320">
    <property type="component" value="Unassembled WGS sequence"/>
</dbReference>
<comment type="caution">
    <text evidence="1">The sequence shown here is derived from an EMBL/GenBank/DDBJ whole genome shotgun (WGS) entry which is preliminary data.</text>
</comment>
<proteinExistence type="predicted"/>
<evidence type="ECO:0000313" key="2">
    <source>
        <dbReference type="Proteomes" id="UP000192320"/>
    </source>
</evidence>
<dbReference type="EMBL" id="MVHZ01000011">
    <property type="protein sequence ID" value="ORB00400.1"/>
    <property type="molecule type" value="Genomic_DNA"/>
</dbReference>
<sequence>MWTDLDGRVVAGRVVDPAAAAELRDIPPGIDRVVVAADDPNTAIDAKIIGAPVTADVDGSIANLGIITAVDPARRWVVVDLIAPFLVRHNAVLVVSR</sequence>
<name>A0AA91RLW2_9MYCO</name>